<accession>A0AAN9JPD8</accession>
<sequence>MSRGSFCYPCWVLIMLFFHLTMNSCSTCVNNVIGVAGAQTGGLSWLQVPEATARNYMLLFSLLFIFRRCSELL</sequence>
<gene>
    <name evidence="2" type="ORF">RJT34_13679</name>
</gene>
<protein>
    <recommendedName>
        <fullName evidence="4">Secreted protein</fullName>
    </recommendedName>
</protein>
<dbReference type="EMBL" id="JAYKXN010000003">
    <property type="protein sequence ID" value="KAK7302783.1"/>
    <property type="molecule type" value="Genomic_DNA"/>
</dbReference>
<dbReference type="Proteomes" id="UP001359559">
    <property type="component" value="Unassembled WGS sequence"/>
</dbReference>
<feature type="signal peptide" evidence="1">
    <location>
        <begin position="1"/>
        <end position="27"/>
    </location>
</feature>
<organism evidence="2 3">
    <name type="scientific">Clitoria ternatea</name>
    <name type="common">Butterfly pea</name>
    <dbReference type="NCBI Taxonomy" id="43366"/>
    <lineage>
        <taxon>Eukaryota</taxon>
        <taxon>Viridiplantae</taxon>
        <taxon>Streptophyta</taxon>
        <taxon>Embryophyta</taxon>
        <taxon>Tracheophyta</taxon>
        <taxon>Spermatophyta</taxon>
        <taxon>Magnoliopsida</taxon>
        <taxon>eudicotyledons</taxon>
        <taxon>Gunneridae</taxon>
        <taxon>Pentapetalae</taxon>
        <taxon>rosids</taxon>
        <taxon>fabids</taxon>
        <taxon>Fabales</taxon>
        <taxon>Fabaceae</taxon>
        <taxon>Papilionoideae</taxon>
        <taxon>50 kb inversion clade</taxon>
        <taxon>NPAAA clade</taxon>
        <taxon>indigoferoid/millettioid clade</taxon>
        <taxon>Phaseoleae</taxon>
        <taxon>Clitoria</taxon>
    </lineage>
</organism>
<keyword evidence="1" id="KW-0732">Signal</keyword>
<comment type="caution">
    <text evidence="2">The sequence shown here is derived from an EMBL/GenBank/DDBJ whole genome shotgun (WGS) entry which is preliminary data.</text>
</comment>
<reference evidence="2 3" key="1">
    <citation type="submission" date="2024-01" db="EMBL/GenBank/DDBJ databases">
        <title>The genomes of 5 underutilized Papilionoideae crops provide insights into root nodulation and disease resistance.</title>
        <authorList>
            <person name="Yuan L."/>
        </authorList>
    </citation>
    <scope>NUCLEOTIDE SEQUENCE [LARGE SCALE GENOMIC DNA]</scope>
    <source>
        <strain evidence="2">LY-2023</strain>
        <tissue evidence="2">Leaf</tissue>
    </source>
</reference>
<keyword evidence="3" id="KW-1185">Reference proteome</keyword>
<feature type="chain" id="PRO_5042825460" description="Secreted protein" evidence="1">
    <location>
        <begin position="28"/>
        <end position="73"/>
    </location>
</feature>
<name>A0AAN9JPD8_CLITE</name>
<evidence type="ECO:0000256" key="1">
    <source>
        <dbReference type="SAM" id="SignalP"/>
    </source>
</evidence>
<proteinExistence type="predicted"/>
<evidence type="ECO:0008006" key="4">
    <source>
        <dbReference type="Google" id="ProtNLM"/>
    </source>
</evidence>
<evidence type="ECO:0000313" key="3">
    <source>
        <dbReference type="Proteomes" id="UP001359559"/>
    </source>
</evidence>
<evidence type="ECO:0000313" key="2">
    <source>
        <dbReference type="EMBL" id="KAK7302783.1"/>
    </source>
</evidence>
<dbReference type="AlphaFoldDB" id="A0AAN9JPD8"/>